<dbReference type="KEGG" id="mtr:25500710"/>
<dbReference type="GO" id="GO:0003724">
    <property type="term" value="F:RNA helicase activity"/>
    <property type="evidence" value="ECO:0007669"/>
    <property type="project" value="UniProtKB-EC"/>
</dbReference>
<dbReference type="Proteomes" id="UP000002051">
    <property type="component" value="Chromosome 8"/>
</dbReference>
<dbReference type="PaxDb" id="3880-AES84872"/>
<keyword evidence="15" id="KW-1185">Reference proteome</keyword>
<dbReference type="PANTHER" id="PTHR24031">
    <property type="entry name" value="RNA HELICASE"/>
    <property type="match status" value="1"/>
</dbReference>
<keyword evidence="1 7" id="KW-0547">Nucleotide-binding</keyword>
<feature type="domain" description="DEAD-box RNA helicase Q" evidence="11">
    <location>
        <begin position="200"/>
        <end position="228"/>
    </location>
</feature>
<evidence type="ECO:0000259" key="11">
    <source>
        <dbReference type="PROSITE" id="PS51195"/>
    </source>
</evidence>
<dbReference type="InterPro" id="IPR027417">
    <property type="entry name" value="P-loop_NTPase"/>
</dbReference>
<evidence type="ECO:0000256" key="3">
    <source>
        <dbReference type="ARBA" id="ARBA00022806"/>
    </source>
</evidence>
<proteinExistence type="inferred from homology"/>
<evidence type="ECO:0000256" key="7">
    <source>
        <dbReference type="RuleBase" id="RU365068"/>
    </source>
</evidence>
<dbReference type="STRING" id="3880.A0A072TP89"/>
<reference evidence="14" key="3">
    <citation type="submission" date="2015-04" db="UniProtKB">
        <authorList>
            <consortium name="EnsemblPlants"/>
        </authorList>
    </citation>
    <scope>IDENTIFICATION</scope>
    <source>
        <strain evidence="14">cv. Jemalong A17</strain>
    </source>
</reference>
<evidence type="ECO:0000259" key="9">
    <source>
        <dbReference type="PROSITE" id="PS51192"/>
    </source>
</evidence>
<comment type="catalytic activity">
    <reaction evidence="7">
        <text>ATP + H2O = ADP + phosphate + H(+)</text>
        <dbReference type="Rhea" id="RHEA:13065"/>
        <dbReference type="ChEBI" id="CHEBI:15377"/>
        <dbReference type="ChEBI" id="CHEBI:15378"/>
        <dbReference type="ChEBI" id="CHEBI:30616"/>
        <dbReference type="ChEBI" id="CHEBI:43474"/>
        <dbReference type="ChEBI" id="CHEBI:456216"/>
        <dbReference type="EC" id="3.6.4.13"/>
    </reaction>
</comment>
<feature type="short sequence motif" description="Q motif" evidence="6">
    <location>
        <begin position="200"/>
        <end position="228"/>
    </location>
</feature>
<dbReference type="CDD" id="cd17964">
    <property type="entry name" value="DEADc_MSS116"/>
    <property type="match status" value="1"/>
</dbReference>
<dbReference type="PROSITE" id="PS51194">
    <property type="entry name" value="HELICASE_CTER"/>
    <property type="match status" value="1"/>
</dbReference>
<dbReference type="GO" id="GO:0005524">
    <property type="term" value="F:ATP binding"/>
    <property type="evidence" value="ECO:0007669"/>
    <property type="project" value="UniProtKB-UniRule"/>
</dbReference>
<dbReference type="Pfam" id="PF00270">
    <property type="entry name" value="DEAD"/>
    <property type="match status" value="1"/>
</dbReference>
<dbReference type="Gene3D" id="3.40.50.300">
    <property type="entry name" value="P-loop containing nucleotide triphosphate hydrolases"/>
    <property type="match status" value="2"/>
</dbReference>
<dbReference type="InterPro" id="IPR014001">
    <property type="entry name" value="Helicase_ATP-bd"/>
</dbReference>
<organism evidence="12 15">
    <name type="scientific">Medicago truncatula</name>
    <name type="common">Barrel medic</name>
    <name type="synonym">Medicago tribuloides</name>
    <dbReference type="NCBI Taxonomy" id="3880"/>
    <lineage>
        <taxon>Eukaryota</taxon>
        <taxon>Viridiplantae</taxon>
        <taxon>Streptophyta</taxon>
        <taxon>Embryophyta</taxon>
        <taxon>Tracheophyta</taxon>
        <taxon>Spermatophyta</taxon>
        <taxon>Magnoliopsida</taxon>
        <taxon>eudicotyledons</taxon>
        <taxon>Gunneridae</taxon>
        <taxon>Pentapetalae</taxon>
        <taxon>rosids</taxon>
        <taxon>fabids</taxon>
        <taxon>Fabales</taxon>
        <taxon>Fabaceae</taxon>
        <taxon>Papilionoideae</taxon>
        <taxon>50 kb inversion clade</taxon>
        <taxon>NPAAA clade</taxon>
        <taxon>Hologalegina</taxon>
        <taxon>IRL clade</taxon>
        <taxon>Trifolieae</taxon>
        <taxon>Medicago</taxon>
    </lineage>
</organism>
<dbReference type="InterPro" id="IPR011545">
    <property type="entry name" value="DEAD/DEAH_box_helicase_dom"/>
</dbReference>
<name>A0A072TP89_MEDTR</name>
<keyword evidence="2 7" id="KW-0378">Hydrolase</keyword>
<protein>
    <recommendedName>
        <fullName evidence="7">ATP-dependent RNA helicase</fullName>
        <ecNumber evidence="7">3.6.4.13</ecNumber>
    </recommendedName>
</protein>
<keyword evidence="3 7" id="KW-0347">Helicase</keyword>
<dbReference type="PROSITE" id="PS51195">
    <property type="entry name" value="Q_MOTIF"/>
    <property type="match status" value="1"/>
</dbReference>
<dbReference type="SUPFAM" id="SSF52540">
    <property type="entry name" value="P-loop containing nucleoside triphosphate hydrolases"/>
    <property type="match status" value="1"/>
</dbReference>
<reference evidence="13" key="4">
    <citation type="journal article" date="2018" name="Nat. Plants">
        <title>Whole-genome landscape of Medicago truncatula symbiotic genes.</title>
        <authorList>
            <person name="Pecrix Y."/>
            <person name="Gamas P."/>
            <person name="Carrere S."/>
        </authorList>
    </citation>
    <scope>NUCLEOTIDE SEQUENCE</scope>
    <source>
        <tissue evidence="13">Leaves</tissue>
    </source>
</reference>
<evidence type="ECO:0000256" key="2">
    <source>
        <dbReference type="ARBA" id="ARBA00022801"/>
    </source>
</evidence>
<reference evidence="12 15" key="1">
    <citation type="journal article" date="2011" name="Nature">
        <title>The Medicago genome provides insight into the evolution of rhizobial symbioses.</title>
        <authorList>
            <person name="Young N.D."/>
            <person name="Debelle F."/>
            <person name="Oldroyd G.E."/>
            <person name="Geurts R."/>
            <person name="Cannon S.B."/>
            <person name="Udvardi M.K."/>
            <person name="Benedito V.A."/>
            <person name="Mayer K.F."/>
            <person name="Gouzy J."/>
            <person name="Schoof H."/>
            <person name="Van de Peer Y."/>
            <person name="Proost S."/>
            <person name="Cook D.R."/>
            <person name="Meyers B.C."/>
            <person name="Spannagl M."/>
            <person name="Cheung F."/>
            <person name="De Mita S."/>
            <person name="Krishnakumar V."/>
            <person name="Gundlach H."/>
            <person name="Zhou S."/>
            <person name="Mudge J."/>
            <person name="Bharti A.K."/>
            <person name="Murray J.D."/>
            <person name="Naoumkina M.A."/>
            <person name="Rosen B."/>
            <person name="Silverstein K.A."/>
            <person name="Tang H."/>
            <person name="Rombauts S."/>
            <person name="Zhao P.X."/>
            <person name="Zhou P."/>
            <person name="Barbe V."/>
            <person name="Bardou P."/>
            <person name="Bechner M."/>
            <person name="Bellec A."/>
            <person name="Berger A."/>
            <person name="Berges H."/>
            <person name="Bidwell S."/>
            <person name="Bisseling T."/>
            <person name="Choisne N."/>
            <person name="Couloux A."/>
            <person name="Denny R."/>
            <person name="Deshpande S."/>
            <person name="Dai X."/>
            <person name="Doyle J.J."/>
            <person name="Dudez A.M."/>
            <person name="Farmer A.D."/>
            <person name="Fouteau S."/>
            <person name="Franken C."/>
            <person name="Gibelin C."/>
            <person name="Gish J."/>
            <person name="Goldstein S."/>
            <person name="Gonzalez A.J."/>
            <person name="Green P.J."/>
            <person name="Hallab A."/>
            <person name="Hartog M."/>
            <person name="Hua A."/>
            <person name="Humphray S.J."/>
            <person name="Jeong D.H."/>
            <person name="Jing Y."/>
            <person name="Jocker A."/>
            <person name="Kenton S.M."/>
            <person name="Kim D.J."/>
            <person name="Klee K."/>
            <person name="Lai H."/>
            <person name="Lang C."/>
            <person name="Lin S."/>
            <person name="Macmil S.L."/>
            <person name="Magdelenat G."/>
            <person name="Matthews L."/>
            <person name="McCorrison J."/>
            <person name="Monaghan E.L."/>
            <person name="Mun J.H."/>
            <person name="Najar F.Z."/>
            <person name="Nicholson C."/>
            <person name="Noirot C."/>
            <person name="O'Bleness M."/>
            <person name="Paule C.R."/>
            <person name="Poulain J."/>
            <person name="Prion F."/>
            <person name="Qin B."/>
            <person name="Qu C."/>
            <person name="Retzel E.F."/>
            <person name="Riddle C."/>
            <person name="Sallet E."/>
            <person name="Samain S."/>
            <person name="Samson N."/>
            <person name="Sanders I."/>
            <person name="Saurat O."/>
            <person name="Scarpelli C."/>
            <person name="Schiex T."/>
            <person name="Segurens B."/>
            <person name="Severin A.J."/>
            <person name="Sherrier D.J."/>
            <person name="Shi R."/>
            <person name="Sims S."/>
            <person name="Singer S.R."/>
            <person name="Sinharoy S."/>
            <person name="Sterck L."/>
            <person name="Viollet A."/>
            <person name="Wang B.B."/>
            <person name="Wang K."/>
            <person name="Wang M."/>
            <person name="Wang X."/>
            <person name="Warfsmann J."/>
            <person name="Weissenbach J."/>
            <person name="White D.D."/>
            <person name="White J.D."/>
            <person name="Wiley G.B."/>
            <person name="Wincker P."/>
            <person name="Xing Y."/>
            <person name="Yang L."/>
            <person name="Yao Z."/>
            <person name="Ying F."/>
            <person name="Zhai J."/>
            <person name="Zhou L."/>
            <person name="Zuber A."/>
            <person name="Denarie J."/>
            <person name="Dixon R.A."/>
            <person name="May G.D."/>
            <person name="Schwartz D.C."/>
            <person name="Rogers J."/>
            <person name="Quetier F."/>
            <person name="Town C.D."/>
            <person name="Roe B.A."/>
        </authorList>
    </citation>
    <scope>NUCLEOTIDE SEQUENCE [LARGE SCALE GENOMIC DNA]</scope>
    <source>
        <strain evidence="12">A17</strain>
        <strain evidence="14 15">cv. Jemalong A17</strain>
    </source>
</reference>
<evidence type="ECO:0000313" key="12">
    <source>
        <dbReference type="EMBL" id="KEH18673.1"/>
    </source>
</evidence>
<gene>
    <name evidence="14" type="primary">25500710</name>
    <name evidence="12" type="ordered locus">MTR_8g027770</name>
    <name evidence="13" type="ORF">MtrunA17_Chr8g0347151</name>
</gene>
<dbReference type="GO" id="GO:0003723">
    <property type="term" value="F:RNA binding"/>
    <property type="evidence" value="ECO:0007669"/>
    <property type="project" value="UniProtKB-UniRule"/>
</dbReference>
<keyword evidence="5 7" id="KW-0694">RNA-binding</keyword>
<evidence type="ECO:0000313" key="14">
    <source>
        <dbReference type="EnsemblPlants" id="KEH18673"/>
    </source>
</evidence>
<reference evidence="12 15" key="2">
    <citation type="journal article" date="2014" name="BMC Genomics">
        <title>An improved genome release (version Mt4.0) for the model legume Medicago truncatula.</title>
        <authorList>
            <person name="Tang H."/>
            <person name="Krishnakumar V."/>
            <person name="Bidwell S."/>
            <person name="Rosen B."/>
            <person name="Chan A."/>
            <person name="Zhou S."/>
            <person name="Gentzbittel L."/>
            <person name="Childs K.L."/>
            <person name="Yandell M."/>
            <person name="Gundlach H."/>
            <person name="Mayer K.F."/>
            <person name="Schwartz D.C."/>
            <person name="Town C.D."/>
        </authorList>
    </citation>
    <scope>GENOME REANNOTATION</scope>
    <source>
        <strain evidence="12">A17</strain>
        <strain evidence="14 15">cv. Jemalong A17</strain>
    </source>
</reference>
<dbReference type="EnsemblPlants" id="KEH18673">
    <property type="protein sequence ID" value="KEH18673"/>
    <property type="gene ID" value="MTR_8g027770"/>
</dbReference>
<dbReference type="SMART" id="SM00490">
    <property type="entry name" value="HELICc"/>
    <property type="match status" value="1"/>
</dbReference>
<sequence>MTKLFLSQLRLLQFHPMKLHSLSLFKLSHIPLRNAAFHPRPFSVRPDRIRASKSLVDDEADLSNWVDDLRTGRAETLKPAQRVGSREPAVRDGGFRKRRGGGDFKKGKPNLDAKTRFGLSSDSDNDEVVERGKFKDAGGSGSIGEFLSEDDVDEEESDIDDEDEEIVNKSRSVLFGKQNGVSNTTRPASSGGSDSYLSDSRFDQCSVSPLSLKGIKDAGYEKMTVVQEATLPVILKGKDVLAKAKTGTGKTVAFLLPSIEVVVKSPPSDRDQRRPPIFVLVICPTRELACQAAAEATKLLKYHPTIGVQVVIGGTRLALEQKRMQANPCQILVATPGRLRDHIENTAGFASRLMGVKSLVLDEADHLLDMGFRKDIEKIIAAIPKQRQTLMFSATIPDEVRQVCHVALKRDFEYINTVQEGSEDTHSQVRQMHLVAPLDKHFPLLYAILKEHIADDVDYKVLVFCTTAMVTRLVADLLGELNLNVREIHSRKPQSYRTRVSDEFRKSKGLILVTSDVSARGVDYPDVTLVVQVGLPADKQQYIHRLGRTGRKGKEGQGILLLAPWEEFFLATAKDLPIVKAPVPLVDPDTKKKVERALSNVEMKNKEAAYQAWLGYYNSNKKVGKDKYRLVELANEFSRCMGLDNPPAIPKLVLGKMGLKNVPGLRSK</sequence>
<dbReference type="eggNOG" id="KOG0342">
    <property type="taxonomic scope" value="Eukaryota"/>
</dbReference>
<evidence type="ECO:0000256" key="8">
    <source>
        <dbReference type="SAM" id="MobiDB-lite"/>
    </source>
</evidence>
<dbReference type="CDD" id="cd18787">
    <property type="entry name" value="SF2_C_DEAD"/>
    <property type="match status" value="1"/>
</dbReference>
<comment type="similarity">
    <text evidence="7">Belongs to the DEAD box helicase family.</text>
</comment>
<evidence type="ECO:0000256" key="5">
    <source>
        <dbReference type="ARBA" id="ARBA00022884"/>
    </source>
</evidence>
<keyword evidence="4 7" id="KW-0067">ATP-binding</keyword>
<feature type="domain" description="Helicase C-terminal" evidence="10">
    <location>
        <begin position="449"/>
        <end position="609"/>
    </location>
</feature>
<dbReference type="InterPro" id="IPR014014">
    <property type="entry name" value="RNA_helicase_DEAD_Q_motif"/>
</dbReference>
<accession>A0A072TP89</accession>
<feature type="compositionally biased region" description="Acidic residues" evidence="8">
    <location>
        <begin position="147"/>
        <end position="163"/>
    </location>
</feature>
<dbReference type="EC" id="3.6.4.13" evidence="7"/>
<evidence type="ECO:0000313" key="13">
    <source>
        <dbReference type="EMBL" id="RHN39738.1"/>
    </source>
</evidence>
<evidence type="ECO:0000259" key="10">
    <source>
        <dbReference type="PROSITE" id="PS51194"/>
    </source>
</evidence>
<dbReference type="GO" id="GO:0016787">
    <property type="term" value="F:hydrolase activity"/>
    <property type="evidence" value="ECO:0007669"/>
    <property type="project" value="UniProtKB-KW"/>
</dbReference>
<dbReference type="AlphaFoldDB" id="A0A072TP89"/>
<dbReference type="Proteomes" id="UP000265566">
    <property type="component" value="Chromosome 8"/>
</dbReference>
<dbReference type="OrthoDB" id="193716at2759"/>
<dbReference type="InterPro" id="IPR001650">
    <property type="entry name" value="Helicase_C-like"/>
</dbReference>
<dbReference type="PROSITE" id="PS51192">
    <property type="entry name" value="HELICASE_ATP_BIND_1"/>
    <property type="match status" value="1"/>
</dbReference>
<dbReference type="SMART" id="SM00487">
    <property type="entry name" value="DEXDc"/>
    <property type="match status" value="1"/>
</dbReference>
<evidence type="ECO:0000313" key="15">
    <source>
        <dbReference type="Proteomes" id="UP000002051"/>
    </source>
</evidence>
<evidence type="ECO:0000256" key="1">
    <source>
        <dbReference type="ARBA" id="ARBA00022741"/>
    </source>
</evidence>
<dbReference type="EMBL" id="PSQE01000008">
    <property type="protein sequence ID" value="RHN39738.1"/>
    <property type="molecule type" value="Genomic_DNA"/>
</dbReference>
<feature type="region of interest" description="Disordered" evidence="8">
    <location>
        <begin position="80"/>
        <end position="163"/>
    </location>
</feature>
<dbReference type="EMBL" id="CM001224">
    <property type="protein sequence ID" value="KEH18673.1"/>
    <property type="molecule type" value="Genomic_DNA"/>
</dbReference>
<dbReference type="HOGENOM" id="CLU_003041_26_6_1"/>
<feature type="domain" description="Helicase ATP-binding" evidence="9">
    <location>
        <begin position="231"/>
        <end position="414"/>
    </location>
</feature>
<feature type="compositionally biased region" description="Basic and acidic residues" evidence="8">
    <location>
        <begin position="84"/>
        <end position="115"/>
    </location>
</feature>
<evidence type="ECO:0000256" key="6">
    <source>
        <dbReference type="PROSITE-ProRule" id="PRU00552"/>
    </source>
</evidence>
<comment type="function">
    <text evidence="7">RNA helicase.</text>
</comment>
<dbReference type="Gramene" id="rna45799">
    <property type="protein sequence ID" value="RHN39738.1"/>
    <property type="gene ID" value="gene45799"/>
</dbReference>
<dbReference type="Pfam" id="PF00271">
    <property type="entry name" value="Helicase_C"/>
    <property type="match status" value="1"/>
</dbReference>
<comment type="domain">
    <text evidence="7">The Q motif is unique to and characteristic of the DEAD box family of RNA helicases and controls ATP binding and hydrolysis.</text>
</comment>
<evidence type="ECO:0000256" key="4">
    <source>
        <dbReference type="ARBA" id="ARBA00022840"/>
    </source>
</evidence>